<feature type="transmembrane region" description="Helical" evidence="8">
    <location>
        <begin position="75"/>
        <end position="99"/>
    </location>
</feature>
<dbReference type="PROSITE" id="PS50928">
    <property type="entry name" value="ABC_TM1"/>
    <property type="match status" value="2"/>
</dbReference>
<dbReference type="PANTHER" id="PTHR43357">
    <property type="entry name" value="INNER MEMBRANE ABC TRANSPORTER PERMEASE PROTEIN YDCV"/>
    <property type="match status" value="1"/>
</dbReference>
<feature type="transmembrane region" description="Helical" evidence="8">
    <location>
        <begin position="396"/>
        <end position="412"/>
    </location>
</feature>
<feature type="transmembrane region" description="Helical" evidence="8">
    <location>
        <begin position="137"/>
        <end position="157"/>
    </location>
</feature>
<keyword evidence="6 8" id="KW-1133">Transmembrane helix</keyword>
<dbReference type="Gene3D" id="1.10.3720.10">
    <property type="entry name" value="MetI-like"/>
    <property type="match status" value="2"/>
</dbReference>
<evidence type="ECO:0000256" key="6">
    <source>
        <dbReference type="ARBA" id="ARBA00022989"/>
    </source>
</evidence>
<dbReference type="KEGG" id="msei:MSEDJ_34110"/>
<feature type="transmembrane region" description="Helical" evidence="8">
    <location>
        <begin position="283"/>
        <end position="310"/>
    </location>
</feature>
<evidence type="ECO:0000256" key="9">
    <source>
        <dbReference type="SAM" id="MobiDB-lite"/>
    </source>
</evidence>
<accession>A0A7I7QST6</accession>
<dbReference type="SUPFAM" id="SSF161098">
    <property type="entry name" value="MetI-like"/>
    <property type="match status" value="2"/>
</dbReference>
<feature type="domain" description="ABC transmembrane type-1" evidence="10">
    <location>
        <begin position="330"/>
        <end position="520"/>
    </location>
</feature>
<protein>
    <submittedName>
        <fullName evidence="11">Iron ABC transporter permease</fullName>
    </submittedName>
</protein>
<feature type="transmembrane region" description="Helical" evidence="8">
    <location>
        <begin position="238"/>
        <end position="257"/>
    </location>
</feature>
<dbReference type="InterPro" id="IPR000515">
    <property type="entry name" value="MetI-like"/>
</dbReference>
<keyword evidence="4" id="KW-0997">Cell inner membrane</keyword>
<dbReference type="Pfam" id="PF00528">
    <property type="entry name" value="BPD_transp_1"/>
    <property type="match status" value="2"/>
</dbReference>
<evidence type="ECO:0000256" key="3">
    <source>
        <dbReference type="ARBA" id="ARBA00022475"/>
    </source>
</evidence>
<feature type="transmembrane region" description="Helical" evidence="8">
    <location>
        <begin position="499"/>
        <end position="521"/>
    </location>
</feature>
<dbReference type="Proteomes" id="UP000467193">
    <property type="component" value="Chromosome"/>
</dbReference>
<gene>
    <name evidence="11" type="primary">sfuB</name>
    <name evidence="11" type="ORF">MSEDJ_34110</name>
</gene>
<evidence type="ECO:0000256" key="7">
    <source>
        <dbReference type="ARBA" id="ARBA00023136"/>
    </source>
</evidence>
<keyword evidence="7 8" id="KW-0472">Membrane</keyword>
<feature type="transmembrane region" description="Helical" evidence="8">
    <location>
        <begin position="111"/>
        <end position="131"/>
    </location>
</feature>
<feature type="transmembrane region" description="Helical" evidence="8">
    <location>
        <begin position="195"/>
        <end position="218"/>
    </location>
</feature>
<sequence>MVTTEVLPTVAVPADPESPAGRTSRSRPGPLVIAVVALLVAATFVPIGYVVFSMVSLGPARVYELIARPRVMELLVNTVGLLVVTVPVCVVLGIAAAWLVERSDVPGRAVWRPLFVAPLAVPAFVNSYAWVSVVPTLHGFGAGVLIATLSYFPFVYVPAAATLRRLDPAIEESARALGSSPAGVFWRVVLPQLRLAVLGGGLLIGVHLLAEYGAFAMLRFSTFTTAIFEQFQATFNGAAGSTLAGILILLCLVLLVGEARVRGTARYARLGSGAQRSMVTHRLGAMTVPALAGLATLTVLSLGVPVWTVLRWLWIGGAAVWTADELVPSVLQTVALAAAAAAVTTVLAFPFAWVAVRYSGFFARFVEGSNFVTSSMPGIVTALALVTVAIRYLPPLYQTVSLVLAAYVLMFMPRAMVNIRSGLAQVPPGLEEASRSLGVSPTLSFLRVTLRLTAPAAAAGASLVFVGVATELTATLLLAPTGTNTLAMRFWSLSSELAYAGAAPYALLLIVLAIPVTVVLFRQSTRVAAL</sequence>
<keyword evidence="3" id="KW-1003">Cell membrane</keyword>
<dbReference type="EMBL" id="AP022588">
    <property type="protein sequence ID" value="BBY29315.1"/>
    <property type="molecule type" value="Genomic_DNA"/>
</dbReference>
<organism evidence="11 12">
    <name type="scientific">Mycolicibacterium sediminis</name>
    <dbReference type="NCBI Taxonomy" id="1286180"/>
    <lineage>
        <taxon>Bacteria</taxon>
        <taxon>Bacillati</taxon>
        <taxon>Actinomycetota</taxon>
        <taxon>Actinomycetes</taxon>
        <taxon>Mycobacteriales</taxon>
        <taxon>Mycobacteriaceae</taxon>
        <taxon>Mycolicibacterium</taxon>
    </lineage>
</organism>
<evidence type="ECO:0000259" key="10">
    <source>
        <dbReference type="PROSITE" id="PS50928"/>
    </source>
</evidence>
<comment type="subcellular location">
    <subcellularLocation>
        <location evidence="1">Cell inner membrane</location>
        <topology evidence="1">Multi-pass membrane protein</topology>
    </subcellularLocation>
    <subcellularLocation>
        <location evidence="8">Cell membrane</location>
        <topology evidence="8">Multi-pass membrane protein</topology>
    </subcellularLocation>
</comment>
<dbReference type="InterPro" id="IPR035906">
    <property type="entry name" value="MetI-like_sf"/>
</dbReference>
<feature type="transmembrane region" description="Helical" evidence="8">
    <location>
        <begin position="31"/>
        <end position="55"/>
    </location>
</feature>
<feature type="transmembrane region" description="Helical" evidence="8">
    <location>
        <begin position="330"/>
        <end position="356"/>
    </location>
</feature>
<dbReference type="GO" id="GO:0055085">
    <property type="term" value="P:transmembrane transport"/>
    <property type="evidence" value="ECO:0007669"/>
    <property type="project" value="InterPro"/>
</dbReference>
<dbReference type="PANTHER" id="PTHR43357:SF3">
    <property type="entry name" value="FE(3+)-TRANSPORT SYSTEM PERMEASE PROTEIN FBPB 2"/>
    <property type="match status" value="1"/>
</dbReference>
<evidence type="ECO:0000256" key="4">
    <source>
        <dbReference type="ARBA" id="ARBA00022519"/>
    </source>
</evidence>
<name>A0A7I7QST6_9MYCO</name>
<evidence type="ECO:0000256" key="5">
    <source>
        <dbReference type="ARBA" id="ARBA00022692"/>
    </source>
</evidence>
<feature type="transmembrane region" description="Helical" evidence="8">
    <location>
        <begin position="456"/>
        <end position="479"/>
    </location>
</feature>
<proteinExistence type="inferred from homology"/>
<evidence type="ECO:0000256" key="8">
    <source>
        <dbReference type="RuleBase" id="RU363032"/>
    </source>
</evidence>
<comment type="similarity">
    <text evidence="8">Belongs to the binding-protein-dependent transport system permease family.</text>
</comment>
<evidence type="ECO:0000313" key="11">
    <source>
        <dbReference type="EMBL" id="BBY29315.1"/>
    </source>
</evidence>
<evidence type="ECO:0000256" key="1">
    <source>
        <dbReference type="ARBA" id="ARBA00004429"/>
    </source>
</evidence>
<keyword evidence="2 8" id="KW-0813">Transport</keyword>
<feature type="transmembrane region" description="Helical" evidence="8">
    <location>
        <begin position="368"/>
        <end position="390"/>
    </location>
</feature>
<dbReference type="GO" id="GO:0005886">
    <property type="term" value="C:plasma membrane"/>
    <property type="evidence" value="ECO:0007669"/>
    <property type="project" value="UniProtKB-SubCell"/>
</dbReference>
<evidence type="ECO:0000313" key="12">
    <source>
        <dbReference type="Proteomes" id="UP000467193"/>
    </source>
</evidence>
<feature type="domain" description="ABC transmembrane type-1" evidence="10">
    <location>
        <begin position="75"/>
        <end position="256"/>
    </location>
</feature>
<feature type="region of interest" description="Disordered" evidence="9">
    <location>
        <begin position="1"/>
        <end position="26"/>
    </location>
</feature>
<keyword evidence="5 8" id="KW-0812">Transmembrane</keyword>
<keyword evidence="12" id="KW-1185">Reference proteome</keyword>
<dbReference type="AlphaFoldDB" id="A0A7I7QST6"/>
<evidence type="ECO:0000256" key="2">
    <source>
        <dbReference type="ARBA" id="ARBA00022448"/>
    </source>
</evidence>
<dbReference type="CDD" id="cd06261">
    <property type="entry name" value="TM_PBP2"/>
    <property type="match status" value="2"/>
</dbReference>
<reference evidence="11 12" key="1">
    <citation type="journal article" date="2019" name="Emerg. Microbes Infect.">
        <title>Comprehensive subspecies identification of 175 nontuberculous mycobacteria species based on 7547 genomic profiles.</title>
        <authorList>
            <person name="Matsumoto Y."/>
            <person name="Kinjo T."/>
            <person name="Motooka D."/>
            <person name="Nabeya D."/>
            <person name="Jung N."/>
            <person name="Uechi K."/>
            <person name="Horii T."/>
            <person name="Iida T."/>
            <person name="Fujita J."/>
            <person name="Nakamura S."/>
        </authorList>
    </citation>
    <scope>NUCLEOTIDE SEQUENCE [LARGE SCALE GENOMIC DNA]</scope>
    <source>
        <strain evidence="11 12">JCM 17899</strain>
    </source>
</reference>